<dbReference type="VEuPathDB" id="FungiDB:PPTG_23469"/>
<organism evidence="1">
    <name type="scientific">Phytophthora nicotianae</name>
    <name type="common">Potato buckeye rot agent</name>
    <name type="synonym">Phytophthora parasitica</name>
    <dbReference type="NCBI Taxonomy" id="4792"/>
    <lineage>
        <taxon>Eukaryota</taxon>
        <taxon>Sar</taxon>
        <taxon>Stramenopiles</taxon>
        <taxon>Oomycota</taxon>
        <taxon>Peronosporomycetes</taxon>
        <taxon>Peronosporales</taxon>
        <taxon>Peronosporaceae</taxon>
        <taxon>Phytophthora</taxon>
    </lineage>
</organism>
<protein>
    <submittedName>
        <fullName evidence="1">Uncharacterized protein</fullName>
    </submittedName>
</protein>
<dbReference type="EMBL" id="KI680665">
    <property type="protein sequence ID" value="ETL88845.1"/>
    <property type="molecule type" value="Genomic_DNA"/>
</dbReference>
<reference evidence="1" key="1">
    <citation type="submission" date="2013-11" db="EMBL/GenBank/DDBJ databases">
        <title>The Genome Sequence of Phytophthora parasitica CHvinca01.</title>
        <authorList>
            <consortium name="The Broad Institute Genomics Platform"/>
            <person name="Russ C."/>
            <person name="Tyler B."/>
            <person name="Panabieres F."/>
            <person name="Shan W."/>
            <person name="Tripathy S."/>
            <person name="Grunwald N."/>
            <person name="Machado M."/>
            <person name="Johnson C.S."/>
            <person name="Arredondo F."/>
            <person name="Hong C."/>
            <person name="Coffey M."/>
            <person name="Young S.K."/>
            <person name="Zeng Q."/>
            <person name="Gargeya S."/>
            <person name="Fitzgerald M."/>
            <person name="Abouelleil A."/>
            <person name="Alvarado L."/>
            <person name="Chapman S.B."/>
            <person name="Gainer-Dewar J."/>
            <person name="Goldberg J."/>
            <person name="Griggs A."/>
            <person name="Gujja S."/>
            <person name="Hansen M."/>
            <person name="Howarth C."/>
            <person name="Imamovic A."/>
            <person name="Ireland A."/>
            <person name="Larimer J."/>
            <person name="McCowan C."/>
            <person name="Murphy C."/>
            <person name="Pearson M."/>
            <person name="Poon T.W."/>
            <person name="Priest M."/>
            <person name="Roberts A."/>
            <person name="Saif S."/>
            <person name="Shea T."/>
            <person name="Sykes S."/>
            <person name="Wortman J."/>
            <person name="Nusbaum C."/>
            <person name="Birren B."/>
        </authorList>
    </citation>
    <scope>NUCLEOTIDE SEQUENCE [LARGE SCALE GENOMIC DNA]</scope>
    <source>
        <strain evidence="1">CHvinca01</strain>
    </source>
</reference>
<sequence>MPKESVPVLPVTVTIKETTEGSVPSVAVFVLPVTAAVEETTNHGE</sequence>
<name>W2KWU3_PHYNI</name>
<evidence type="ECO:0000313" key="1">
    <source>
        <dbReference type="EMBL" id="ETL88845.1"/>
    </source>
</evidence>
<accession>W2KWU3</accession>
<proteinExistence type="predicted"/>
<dbReference type="AlphaFoldDB" id="W2KWU3"/>
<gene>
    <name evidence="1" type="ORF">L917_12126</name>
</gene>
<dbReference type="Proteomes" id="UP000054423">
    <property type="component" value="Unassembled WGS sequence"/>
</dbReference>